<evidence type="ECO:0000313" key="10">
    <source>
        <dbReference type="EMBL" id="MDB2000275.1"/>
    </source>
</evidence>
<dbReference type="EMBL" id="JAQLGM010000017">
    <property type="protein sequence ID" value="MDB2000275.1"/>
    <property type="molecule type" value="Genomic_DNA"/>
</dbReference>
<dbReference type="InterPro" id="IPR003416">
    <property type="entry name" value="MgtC/SapB/SrpB/YhiD_fam"/>
</dbReference>
<feature type="transmembrane region" description="Helical" evidence="7">
    <location>
        <begin position="118"/>
        <end position="136"/>
    </location>
</feature>
<evidence type="ECO:0000256" key="6">
    <source>
        <dbReference type="ARBA" id="ARBA00023136"/>
    </source>
</evidence>
<keyword evidence="4 7" id="KW-0812">Transmembrane</keyword>
<dbReference type="PANTHER" id="PTHR33778:SF1">
    <property type="entry name" value="MAGNESIUM TRANSPORTER YHID-RELATED"/>
    <property type="match status" value="1"/>
</dbReference>
<feature type="transmembrane region" description="Helical" evidence="7">
    <location>
        <begin position="41"/>
        <end position="59"/>
    </location>
</feature>
<dbReference type="InterPro" id="IPR049177">
    <property type="entry name" value="MgtC_SapB_SrpB_YhiD_N"/>
</dbReference>
<accession>A0AAW5F2L5</accession>
<proteinExistence type="inferred from homology"/>
<dbReference type="PANTHER" id="PTHR33778">
    <property type="entry name" value="PROTEIN MGTC"/>
    <property type="match status" value="1"/>
</dbReference>
<evidence type="ECO:0000256" key="5">
    <source>
        <dbReference type="ARBA" id="ARBA00022989"/>
    </source>
</evidence>
<feature type="domain" description="MgtC/SapB/SrpB/YhiD N-terminal" evidence="8">
    <location>
        <begin position="16"/>
        <end position="136"/>
    </location>
</feature>
<evidence type="ECO:0000256" key="7">
    <source>
        <dbReference type="SAM" id="Phobius"/>
    </source>
</evidence>
<dbReference type="Proteomes" id="UP001203136">
    <property type="component" value="Unassembled WGS sequence"/>
</dbReference>
<dbReference type="AlphaFoldDB" id="A0AAW5F2L5"/>
<organism evidence="9 11">
    <name type="scientific">Clostridium symbiosum</name>
    <name type="common">Bacteroides symbiosus</name>
    <dbReference type="NCBI Taxonomy" id="1512"/>
    <lineage>
        <taxon>Bacteria</taxon>
        <taxon>Bacillati</taxon>
        <taxon>Bacillota</taxon>
        <taxon>Clostridia</taxon>
        <taxon>Lachnospirales</taxon>
        <taxon>Lachnospiraceae</taxon>
        <taxon>Otoolea</taxon>
    </lineage>
</organism>
<sequence length="219" mass="24314">MTQQELVLSAEFFLRILTAAVCGIVIGYERENRNKEAGIRTHAIVALGAALIMIVSKYGFSDIQNYDASRVAAQIVSGIGFLGAGIIFIRNRAVSGLTTAAGIWATAGVGMAVGSGMYYIGIAVTVLIVLMQFVLHRQFVIKKEHRYEKLVIIMKDHPGIEELQEKLLGQKVEVDSLELEMTENQEYRMELGVFLPKEYNKMELTKILMDCSGVTYVRC</sequence>
<evidence type="ECO:0000313" key="9">
    <source>
        <dbReference type="EMBL" id="MCK0086516.1"/>
    </source>
</evidence>
<reference evidence="9" key="1">
    <citation type="journal article" date="2022" name="Cell Host Microbe">
        <title>Colonization of the live biotherapeutic product VE303 and modulation of the microbiota and metabolites in healthy volunteers.</title>
        <authorList>
            <person name="Dsouza M."/>
            <person name="Menon R."/>
            <person name="Crossette E."/>
            <person name="Bhattarai S.K."/>
            <person name="Schneider J."/>
            <person name="Kim Y.G."/>
            <person name="Reddy S."/>
            <person name="Caballero S."/>
            <person name="Felix C."/>
            <person name="Cornacchione L."/>
            <person name="Hendrickson J."/>
            <person name="Watson A.R."/>
            <person name="Minot S.S."/>
            <person name="Greenfield N."/>
            <person name="Schopf L."/>
            <person name="Szabady R."/>
            <person name="Patarroyo J."/>
            <person name="Smith W."/>
            <person name="Harrison P."/>
            <person name="Kuijper E.J."/>
            <person name="Kelly C.P."/>
            <person name="Olle B."/>
            <person name="Bobilev D."/>
            <person name="Silber J.L."/>
            <person name="Bucci V."/>
            <person name="Roberts B."/>
            <person name="Faith J."/>
            <person name="Norman J.M."/>
        </authorList>
    </citation>
    <scope>NUCLEOTIDE SEQUENCE</scope>
    <source>
        <strain evidence="9">VE303-04</strain>
    </source>
</reference>
<dbReference type="GeneID" id="57970292"/>
<feature type="transmembrane region" description="Helical" evidence="7">
    <location>
        <begin position="71"/>
        <end position="89"/>
    </location>
</feature>
<evidence type="ECO:0000256" key="2">
    <source>
        <dbReference type="ARBA" id="ARBA00009298"/>
    </source>
</evidence>
<feature type="transmembrane region" description="Helical" evidence="7">
    <location>
        <begin position="94"/>
        <end position="112"/>
    </location>
</feature>
<feature type="transmembrane region" description="Helical" evidence="7">
    <location>
        <begin position="12"/>
        <end position="29"/>
    </location>
</feature>
<evidence type="ECO:0000259" key="8">
    <source>
        <dbReference type="Pfam" id="PF02308"/>
    </source>
</evidence>
<dbReference type="Proteomes" id="UP001300871">
    <property type="component" value="Unassembled WGS sequence"/>
</dbReference>
<dbReference type="EMBL" id="JAINVB010000001">
    <property type="protein sequence ID" value="MCK0086516.1"/>
    <property type="molecule type" value="Genomic_DNA"/>
</dbReference>
<gene>
    <name evidence="9" type="ORF">K5I21_11660</name>
    <name evidence="10" type="ORF">PM006_08695</name>
</gene>
<dbReference type="PRINTS" id="PR01837">
    <property type="entry name" value="MGTCSAPBPROT"/>
</dbReference>
<keyword evidence="6 7" id="KW-0472">Membrane</keyword>
<evidence type="ECO:0000256" key="1">
    <source>
        <dbReference type="ARBA" id="ARBA00004651"/>
    </source>
</evidence>
<evidence type="ECO:0000256" key="4">
    <source>
        <dbReference type="ARBA" id="ARBA00022692"/>
    </source>
</evidence>
<evidence type="ECO:0000256" key="3">
    <source>
        <dbReference type="ARBA" id="ARBA00022475"/>
    </source>
</evidence>
<protein>
    <submittedName>
        <fullName evidence="9">MgtC/SapB family protein</fullName>
    </submittedName>
</protein>
<dbReference type="GO" id="GO:0005886">
    <property type="term" value="C:plasma membrane"/>
    <property type="evidence" value="ECO:0007669"/>
    <property type="project" value="UniProtKB-SubCell"/>
</dbReference>
<evidence type="ECO:0000313" key="11">
    <source>
        <dbReference type="Proteomes" id="UP001203136"/>
    </source>
</evidence>
<comment type="subcellular location">
    <subcellularLocation>
        <location evidence="1">Cell membrane</location>
        <topology evidence="1">Multi-pass membrane protein</topology>
    </subcellularLocation>
</comment>
<name>A0AAW5F2L5_CLOSY</name>
<reference evidence="10" key="2">
    <citation type="submission" date="2023-01" db="EMBL/GenBank/DDBJ databases">
        <title>Human gut microbiome strain richness.</title>
        <authorList>
            <person name="Chen-Liaw A."/>
        </authorList>
    </citation>
    <scope>NUCLEOTIDE SEQUENCE</scope>
    <source>
        <strain evidence="10">B1_m1001713B170214d0_201011</strain>
    </source>
</reference>
<comment type="similarity">
    <text evidence="2">Belongs to the MgtC/SapB family.</text>
</comment>
<comment type="caution">
    <text evidence="9">The sequence shown here is derived from an EMBL/GenBank/DDBJ whole genome shotgun (WGS) entry which is preliminary data.</text>
</comment>
<keyword evidence="3" id="KW-1003">Cell membrane</keyword>
<dbReference type="RefSeq" id="WP_003498703.1">
    <property type="nucleotide sequence ID" value="NZ_BAABZD010000029.1"/>
</dbReference>
<keyword evidence="5 7" id="KW-1133">Transmembrane helix</keyword>
<dbReference type="Pfam" id="PF02308">
    <property type="entry name" value="MgtC"/>
    <property type="match status" value="1"/>
</dbReference>